<sequence length="2006" mass="228493">MDTDPPPKPGGSIPPAQIPDDILSTSGGHYMQKLQNYAKSLPYSIEPHSKIMQVLDFIILRLSQAVHARDDVGLIQWDSMLTYWMVLKYPLPKEKRILLAKLYFHMGLVPGTSTQVVATCADAFKVLTRSKKKTTINDMRLPWKPIYEILKSDLFLSRRQFEYTQITWCMGYIAENSRRFFHPAAINEMLSTFLPLVDGTKLDSILSSHFYLTTFLPLSHPQYYLPMMFRVWESINSYMYDERMLHFLSKLAEMHVVPEVSDPKRIEEIPDDERSEGESRPEWLQASGSASARWTGLYKDVGIFSEHEWSMLMCKCLASMEIPLADGGSLTTGPTADSQVGFEIGRLPKPQWRIPSLARIIVYSMALDGPMVPPSNLPTPMFSPLPSGMNTPHIKDSNLGDYLSAPIRAGKSATPRSYLAGSKALDSLARMIASTEQFFHPSNSGSWTADLSAFMKYIVYDFNKRWHEEHKPDCKTPTHRRLTKNMKRELVKSLRTVTLLAMFSQDSTTVSNIQSCLKSMSVLEPDLILHPVLERAVPSLEALVETQRTLSVIKALGAIAPAIVSRKVYYAGAKHLVPILELLIPGIDLNDPAKTLCTTAFLVEISQYIKIGDLTEFDDASETGSNDSDYSQPQLRVPILSLDDMNSTYLNGECASRKEEDQLLKATSRLFFFPDWIASFIRRVIQLLENLPEEGPSGSAGGASEVQVVDAVTGACSQICVHLSEPLFDLVLKMVYDYASTNVRSNAVRAIHQLVECVANADPVKTLAKFLPFCEANIRFELENGASSTRTTSSSTPMPSDATLHWNLAILRGTVYNDGKAVIKYRERLLSILCLLHDKTFSKRGYSWTGKLLSSLLLTLTHTYPLENKFVNPEDWSGDAFQKNHHHHWGKLFQPDEITIAWHVPDDTEVDFALEIFKKLIEPTLGLLEGLLKPDTPRDSTWRNDFCRRGNKMPRHLTLVRNAFAGIPTLFQERVTSEELRTAAATSDIMGEIPEMIASVEPLNSGFILTDPSDPRYQYIAKLKGRFGVLLHNASVSLRQQGEENTLDAVQMLVRSIRTFMMEYGDSRDSYYLNESQYTSEKNVARQYGGQKEWPRAVYIRRARFYHAARLRWNSIERRRGPVEDSLIDDIVEWSMWHYSSVREAAQSVLESLCTIYDGVRRRALPLLQSALDPGTDDDRMKGALWTLNSSSFGKFAINEPTLVTTILEKLFECQHNEKPSIQDCVSTVFENCLSGFVEPTNIVTEVPRPEVEKALSMLNEVVPLAPRDKALVVQIEEQRVKRQETLNAANEDLTDLVLDIGNSEDTHWRYVIYATRCLRTLVRRDVALRPDHVEYFLEKMYDDNPTVRYYAQRAVLKSCKNIKLRTLCTTPTELALSVHKSPLKVEVPVDLEWNTTEKFLDMYAAPLDTKTMASKPVLHDKDPPGWLVWGKTVGLYVLPVEKSAFLPWEPESAPAIERIRETVLDAEWWKKVIVFYSEENHETTIIQDDVSVVKSIFQLLEDEPLEVVKPLVQKLIADKDQNKQRAAAEILAGVLNGAKHWPVHKQDALWEWFNPHIKTILRKNIKSDTLSIWSSFLEYMFYRTDPRRVQPLVDFIWKAFRSMDYNPELSFDATKVITLFRSLYEEMGRKFVPWMDETTKRAWSQIANEHDHVRAFIGEILAFSQNIKWQPKPSIPTPETFVLECVTLPRDVDIMGMRGAYHKQRVGELASQFVVWRKERLPGVRAFQSAYDRVGITICKWLYQSIHDLHAVSTYDYILPLMPEFFRFTEVNDNKELVTRASNLLVRMCGVSPPMSLINPILGAIFDAIHDSPSWRVRLKALPLLQVFYFRQLPVISEVKIVQMLEVLCQRLDDEVVEVREMAASTLSGILRLSPRRSVLTLKDRFVRLAKNSHLPSRTDPTYNAAVRQRHAAILGICALVDSYPYTVEKWMPDLLTSVLAEHTYDPIPISTTVRKCASNFKRTHQDTWHEDQKRFTDHQLAALSTLLTGSSYCVSIQLPLMSLS</sequence>
<dbReference type="InterPro" id="IPR035309">
    <property type="entry name" value="PSME4"/>
</dbReference>
<dbReference type="GO" id="GO:0010499">
    <property type="term" value="P:proteasomal ubiquitin-independent protein catabolic process"/>
    <property type="evidence" value="ECO:0007669"/>
    <property type="project" value="TreeGrafter"/>
</dbReference>
<keyword evidence="14" id="KW-1185">Reference proteome</keyword>
<evidence type="ECO:0000259" key="12">
    <source>
        <dbReference type="Pfam" id="PF23096"/>
    </source>
</evidence>
<dbReference type="EMBL" id="QPFP01000002">
    <property type="protein sequence ID" value="TEB39365.1"/>
    <property type="molecule type" value="Genomic_DNA"/>
</dbReference>
<feature type="region of interest" description="Disordered" evidence="9">
    <location>
        <begin position="264"/>
        <end position="283"/>
    </location>
</feature>
<dbReference type="InterPro" id="IPR055455">
    <property type="entry name" value="HEAT_PSME4"/>
</dbReference>
<proteinExistence type="inferred from homology"/>
<feature type="domain" description="Proteasome activator complex subunit 4 C-terminal" evidence="10">
    <location>
        <begin position="1909"/>
        <end position="1996"/>
    </location>
</feature>
<keyword evidence="7" id="KW-0234">DNA repair</keyword>
<feature type="domain" description="Proteasome activator complex subunit 4-like HEAT repeat-like" evidence="12">
    <location>
        <begin position="1333"/>
        <end position="1602"/>
    </location>
</feature>
<dbReference type="Proteomes" id="UP000298030">
    <property type="component" value="Unassembled WGS sequence"/>
</dbReference>
<evidence type="ECO:0000256" key="6">
    <source>
        <dbReference type="ARBA" id="ARBA00022763"/>
    </source>
</evidence>
<comment type="subcellular location">
    <subcellularLocation>
        <location evidence="2">Cytoplasm</location>
    </subcellularLocation>
    <subcellularLocation>
        <location evidence="1">Nucleus speckle</location>
    </subcellularLocation>
</comment>
<dbReference type="STRING" id="71717.A0A4Y7TYX8"/>
<keyword evidence="5" id="KW-0677">Repeat</keyword>
<dbReference type="Pfam" id="PF16507">
    <property type="entry name" value="HEAT_PSME4_mid"/>
    <property type="match status" value="1"/>
</dbReference>
<evidence type="ECO:0000256" key="2">
    <source>
        <dbReference type="ARBA" id="ARBA00004496"/>
    </source>
</evidence>
<evidence type="ECO:0000256" key="5">
    <source>
        <dbReference type="ARBA" id="ARBA00022737"/>
    </source>
</evidence>
<evidence type="ECO:0000256" key="4">
    <source>
        <dbReference type="ARBA" id="ARBA00022490"/>
    </source>
</evidence>
<dbReference type="InterPro" id="IPR016024">
    <property type="entry name" value="ARM-type_fold"/>
</dbReference>
<dbReference type="Pfam" id="PF11919">
    <property type="entry name" value="PSME4_C"/>
    <property type="match status" value="1"/>
</dbReference>
<dbReference type="GO" id="GO:0016607">
    <property type="term" value="C:nuclear speck"/>
    <property type="evidence" value="ECO:0007669"/>
    <property type="project" value="UniProtKB-SubCell"/>
</dbReference>
<dbReference type="InterPro" id="IPR021843">
    <property type="entry name" value="PSME4_C"/>
</dbReference>
<keyword evidence="6" id="KW-0227">DNA damage</keyword>
<dbReference type="OrthoDB" id="17907at2759"/>
<evidence type="ECO:0000259" key="10">
    <source>
        <dbReference type="Pfam" id="PF11919"/>
    </source>
</evidence>
<comment type="caution">
    <text evidence="13">The sequence shown here is derived from an EMBL/GenBank/DDBJ whole genome shotgun (WGS) entry which is preliminary data.</text>
</comment>
<dbReference type="PANTHER" id="PTHR32170:SF3">
    <property type="entry name" value="PROTEASOME ACTIVATOR COMPLEX SUBUNIT 4"/>
    <property type="match status" value="1"/>
</dbReference>
<evidence type="ECO:0000259" key="11">
    <source>
        <dbReference type="Pfam" id="PF16507"/>
    </source>
</evidence>
<keyword evidence="8" id="KW-0539">Nucleus</keyword>
<comment type="similarity">
    <text evidence="3">Belongs to the BLM10 family.</text>
</comment>
<dbReference type="PANTHER" id="PTHR32170">
    <property type="entry name" value="PROTEASOME ACTIVATOR COMPLEX SUBUNIT 4"/>
    <property type="match status" value="1"/>
</dbReference>
<keyword evidence="4" id="KW-0963">Cytoplasm</keyword>
<dbReference type="Gene3D" id="1.25.10.10">
    <property type="entry name" value="Leucine-rich Repeat Variant"/>
    <property type="match status" value="2"/>
</dbReference>
<evidence type="ECO:0000256" key="7">
    <source>
        <dbReference type="ARBA" id="ARBA00023204"/>
    </source>
</evidence>
<evidence type="ECO:0000313" key="13">
    <source>
        <dbReference type="EMBL" id="TEB39365.1"/>
    </source>
</evidence>
<evidence type="ECO:0000256" key="9">
    <source>
        <dbReference type="SAM" id="MobiDB-lite"/>
    </source>
</evidence>
<dbReference type="SUPFAM" id="SSF48371">
    <property type="entry name" value="ARM repeat"/>
    <property type="match status" value="2"/>
</dbReference>
<evidence type="ECO:0000256" key="1">
    <source>
        <dbReference type="ARBA" id="ARBA00004324"/>
    </source>
</evidence>
<name>A0A4Y7TYX8_COPMI</name>
<dbReference type="GO" id="GO:0070628">
    <property type="term" value="F:proteasome binding"/>
    <property type="evidence" value="ECO:0007669"/>
    <property type="project" value="InterPro"/>
</dbReference>
<accession>A0A4Y7TYX8</accession>
<dbReference type="InterPro" id="IPR011989">
    <property type="entry name" value="ARM-like"/>
</dbReference>
<protein>
    <submittedName>
        <fullName evidence="13">ARM repeat-containing protein</fullName>
    </submittedName>
</protein>
<gene>
    <name evidence="13" type="ORF">FA13DRAFT_1851801</name>
</gene>
<reference evidence="13 14" key="1">
    <citation type="journal article" date="2019" name="Nat. Ecol. Evol.">
        <title>Megaphylogeny resolves global patterns of mushroom evolution.</title>
        <authorList>
            <person name="Varga T."/>
            <person name="Krizsan K."/>
            <person name="Foldi C."/>
            <person name="Dima B."/>
            <person name="Sanchez-Garcia M."/>
            <person name="Sanchez-Ramirez S."/>
            <person name="Szollosi G.J."/>
            <person name="Szarkandi J.G."/>
            <person name="Papp V."/>
            <person name="Albert L."/>
            <person name="Andreopoulos W."/>
            <person name="Angelini C."/>
            <person name="Antonin V."/>
            <person name="Barry K.W."/>
            <person name="Bougher N.L."/>
            <person name="Buchanan P."/>
            <person name="Buyck B."/>
            <person name="Bense V."/>
            <person name="Catcheside P."/>
            <person name="Chovatia M."/>
            <person name="Cooper J."/>
            <person name="Damon W."/>
            <person name="Desjardin D."/>
            <person name="Finy P."/>
            <person name="Geml J."/>
            <person name="Haridas S."/>
            <person name="Hughes K."/>
            <person name="Justo A."/>
            <person name="Karasinski D."/>
            <person name="Kautmanova I."/>
            <person name="Kiss B."/>
            <person name="Kocsube S."/>
            <person name="Kotiranta H."/>
            <person name="LaButti K.M."/>
            <person name="Lechner B.E."/>
            <person name="Liimatainen K."/>
            <person name="Lipzen A."/>
            <person name="Lukacs Z."/>
            <person name="Mihaltcheva S."/>
            <person name="Morgado L.N."/>
            <person name="Niskanen T."/>
            <person name="Noordeloos M.E."/>
            <person name="Ohm R.A."/>
            <person name="Ortiz-Santana B."/>
            <person name="Ovrebo C."/>
            <person name="Racz N."/>
            <person name="Riley R."/>
            <person name="Savchenko A."/>
            <person name="Shiryaev A."/>
            <person name="Soop K."/>
            <person name="Spirin V."/>
            <person name="Szebenyi C."/>
            <person name="Tomsovsky M."/>
            <person name="Tulloss R.E."/>
            <person name="Uehling J."/>
            <person name="Grigoriev I.V."/>
            <person name="Vagvolgyi C."/>
            <person name="Papp T."/>
            <person name="Martin F.M."/>
            <person name="Miettinen O."/>
            <person name="Hibbett D.S."/>
            <person name="Nagy L.G."/>
        </authorList>
    </citation>
    <scope>NUCLEOTIDE SEQUENCE [LARGE SCALE GENOMIC DNA]</scope>
    <source>
        <strain evidence="13 14">FP101781</strain>
    </source>
</reference>
<organism evidence="13 14">
    <name type="scientific">Coprinellus micaceus</name>
    <name type="common">Glistening ink-cap mushroom</name>
    <name type="synonym">Coprinus micaceus</name>
    <dbReference type="NCBI Taxonomy" id="71717"/>
    <lineage>
        <taxon>Eukaryota</taxon>
        <taxon>Fungi</taxon>
        <taxon>Dikarya</taxon>
        <taxon>Basidiomycota</taxon>
        <taxon>Agaricomycotina</taxon>
        <taxon>Agaricomycetes</taxon>
        <taxon>Agaricomycetidae</taxon>
        <taxon>Agaricales</taxon>
        <taxon>Agaricineae</taxon>
        <taxon>Psathyrellaceae</taxon>
        <taxon>Coprinellus</taxon>
    </lineage>
</organism>
<dbReference type="GO" id="GO:0016504">
    <property type="term" value="F:peptidase activator activity"/>
    <property type="evidence" value="ECO:0007669"/>
    <property type="project" value="InterPro"/>
</dbReference>
<dbReference type="Pfam" id="PF23096">
    <property type="entry name" value="HEAT_PSME4"/>
    <property type="match status" value="1"/>
</dbReference>
<evidence type="ECO:0000313" key="14">
    <source>
        <dbReference type="Proteomes" id="UP000298030"/>
    </source>
</evidence>
<dbReference type="InterPro" id="IPR032430">
    <property type="entry name" value="Blm10_mid"/>
</dbReference>
<evidence type="ECO:0000256" key="8">
    <source>
        <dbReference type="ARBA" id="ARBA00023242"/>
    </source>
</evidence>
<dbReference type="GO" id="GO:0006281">
    <property type="term" value="P:DNA repair"/>
    <property type="evidence" value="ECO:0007669"/>
    <property type="project" value="UniProtKB-KW"/>
</dbReference>
<dbReference type="GO" id="GO:0005829">
    <property type="term" value="C:cytosol"/>
    <property type="evidence" value="ECO:0007669"/>
    <property type="project" value="TreeGrafter"/>
</dbReference>
<feature type="domain" description="Proteasome activator Blm10 middle HEAT repeats region" evidence="11">
    <location>
        <begin position="428"/>
        <end position="971"/>
    </location>
</feature>
<evidence type="ECO:0000256" key="3">
    <source>
        <dbReference type="ARBA" id="ARBA00005739"/>
    </source>
</evidence>